<dbReference type="GO" id="GO:0005634">
    <property type="term" value="C:nucleus"/>
    <property type="evidence" value="ECO:0007669"/>
    <property type="project" value="TreeGrafter"/>
</dbReference>
<dbReference type="PROSITE" id="PS00518">
    <property type="entry name" value="ZF_RING_1"/>
    <property type="match status" value="1"/>
</dbReference>
<dbReference type="GO" id="GO:0004386">
    <property type="term" value="F:helicase activity"/>
    <property type="evidence" value="ECO:0007669"/>
    <property type="project" value="UniProtKB-KW"/>
</dbReference>
<feature type="region of interest" description="Disordered" evidence="9">
    <location>
        <begin position="676"/>
        <end position="727"/>
    </location>
</feature>
<keyword evidence="1" id="KW-0479">Metal-binding</keyword>
<evidence type="ECO:0000256" key="8">
    <source>
        <dbReference type="PROSITE-ProRule" id="PRU00175"/>
    </source>
</evidence>
<feature type="compositionally biased region" description="Basic and acidic residues" evidence="9">
    <location>
        <begin position="516"/>
        <end position="533"/>
    </location>
</feature>
<keyword evidence="6" id="KW-0862">Zinc</keyword>
<feature type="domain" description="RING-type" evidence="10">
    <location>
        <begin position="65"/>
        <end position="121"/>
    </location>
</feature>
<evidence type="ECO:0000256" key="5">
    <source>
        <dbReference type="ARBA" id="ARBA00022806"/>
    </source>
</evidence>
<evidence type="ECO:0000256" key="4">
    <source>
        <dbReference type="ARBA" id="ARBA00022801"/>
    </source>
</evidence>
<dbReference type="GO" id="GO:0006281">
    <property type="term" value="P:DNA repair"/>
    <property type="evidence" value="ECO:0007669"/>
    <property type="project" value="TreeGrafter"/>
</dbReference>
<dbReference type="SMART" id="SM00184">
    <property type="entry name" value="RING"/>
    <property type="match status" value="1"/>
</dbReference>
<dbReference type="AlphaFoldDB" id="A0A7S0KDE4"/>
<feature type="region of interest" description="Disordered" evidence="9">
    <location>
        <begin position="464"/>
        <end position="566"/>
    </location>
</feature>
<gene>
    <name evidence="12" type="ORF">MSP1404_LOCUS1545</name>
</gene>
<organism evidence="12">
    <name type="scientific">Micromonas pusilla</name>
    <name type="common">Picoplanktonic green alga</name>
    <name type="synonym">Chromulina pusilla</name>
    <dbReference type="NCBI Taxonomy" id="38833"/>
    <lineage>
        <taxon>Eukaryota</taxon>
        <taxon>Viridiplantae</taxon>
        <taxon>Chlorophyta</taxon>
        <taxon>Mamiellophyceae</taxon>
        <taxon>Mamiellales</taxon>
        <taxon>Mamiellaceae</taxon>
        <taxon>Micromonas</taxon>
    </lineage>
</organism>
<feature type="domain" description="Helicase C-terminal" evidence="11">
    <location>
        <begin position="204"/>
        <end position="379"/>
    </location>
</feature>
<dbReference type="GO" id="GO:0016787">
    <property type="term" value="F:hydrolase activity"/>
    <property type="evidence" value="ECO:0007669"/>
    <property type="project" value="UniProtKB-KW"/>
</dbReference>
<evidence type="ECO:0000259" key="10">
    <source>
        <dbReference type="PROSITE" id="PS50089"/>
    </source>
</evidence>
<dbReference type="SUPFAM" id="SSF57850">
    <property type="entry name" value="RING/U-box"/>
    <property type="match status" value="1"/>
</dbReference>
<evidence type="ECO:0000256" key="6">
    <source>
        <dbReference type="ARBA" id="ARBA00022833"/>
    </source>
</evidence>
<dbReference type="GO" id="GO:0008094">
    <property type="term" value="F:ATP-dependent activity, acting on DNA"/>
    <property type="evidence" value="ECO:0007669"/>
    <property type="project" value="TreeGrafter"/>
</dbReference>
<accession>A0A7S0KDE4</accession>
<dbReference type="EMBL" id="HBEV01001967">
    <property type="protein sequence ID" value="CAD8578117.1"/>
    <property type="molecule type" value="Transcribed_RNA"/>
</dbReference>
<evidence type="ECO:0000256" key="9">
    <source>
        <dbReference type="SAM" id="MobiDB-lite"/>
    </source>
</evidence>
<dbReference type="InterPro" id="IPR013083">
    <property type="entry name" value="Znf_RING/FYVE/PHD"/>
</dbReference>
<dbReference type="PROSITE" id="PS51194">
    <property type="entry name" value="HELICASE_CTER"/>
    <property type="match status" value="1"/>
</dbReference>
<dbReference type="GO" id="GO:0005524">
    <property type="term" value="F:ATP binding"/>
    <property type="evidence" value="ECO:0007669"/>
    <property type="project" value="UniProtKB-KW"/>
</dbReference>
<keyword evidence="2" id="KW-0547">Nucleotide-binding</keyword>
<name>A0A7S0KDE4_MICPS</name>
<dbReference type="Gene3D" id="3.30.40.10">
    <property type="entry name" value="Zinc/RING finger domain, C3HC4 (zinc finger)"/>
    <property type="match status" value="1"/>
</dbReference>
<dbReference type="InterPro" id="IPR001650">
    <property type="entry name" value="Helicase_C-like"/>
</dbReference>
<dbReference type="Pfam" id="PF00271">
    <property type="entry name" value="Helicase_C"/>
    <property type="match status" value="1"/>
</dbReference>
<dbReference type="InterPro" id="IPR017907">
    <property type="entry name" value="Znf_RING_CS"/>
</dbReference>
<dbReference type="PROSITE" id="PS50089">
    <property type="entry name" value="ZF_RING_2"/>
    <property type="match status" value="1"/>
</dbReference>
<dbReference type="Gene3D" id="3.40.50.300">
    <property type="entry name" value="P-loop containing nucleotide triphosphate hydrolases"/>
    <property type="match status" value="1"/>
</dbReference>
<feature type="compositionally biased region" description="Pro residues" evidence="9">
    <location>
        <begin position="587"/>
        <end position="601"/>
    </location>
</feature>
<feature type="region of interest" description="Disordered" evidence="9">
    <location>
        <begin position="350"/>
        <end position="383"/>
    </location>
</feature>
<dbReference type="PANTHER" id="PTHR45626">
    <property type="entry name" value="TRANSCRIPTION TERMINATION FACTOR 2-RELATED"/>
    <property type="match status" value="1"/>
</dbReference>
<sequence>MEAVQNLREAACVTGVYPVHCFGPEMDETVEDLVAALKRRGHGHESATARANELRYPLTVAKGRCQRCDVDAFMPLVTPCGHLLCCGCVAVVGDESGRGVSSAPQEDFLHETRAPVRCPVCASPFKMQAPDPRLDNPAPRQAVPQDLIEIQPSYVQLPWRMSDALEAQGESTKVEYLLARLRELGAAPLERDEALQGDGTDAGEPERLAVWSRRGSGPPPKCIVYSGFRTHLDVIDLALSGAKVNFANIARIGMSRWDKDRALASFRADPDVSVLLLDRAAAEGLDLSFVQRVFVAEPLDNASLEQQVVSRAHRMGQRGTVRVEVLAMRGTAEETLLDVQAELAAAAHAAAEDSRARKKREEEDDDWLDEEEDDEEEVEEEDREGVIAAAALGEEAVQAGVAPAIAAEALSRRRVLQTLKLIPAPDLSPADDELGGGAGEEETAANTAANVTANASYAAAAAIERAVEPDRSPPRPPEGGGRRRAVTFADSTPNDGSDVNRGAGGFVAMDRGASSDPRDDCNRAQNAEDKGILDGEGSGGGDDDPTPPPEKGSGGVEPAGDTRGEREWKIRLRALRVYLSAAAAASPGPPRSTEPSPPPPHTITLPNGGDTTAAELRGIAESALAFFDSSLGIHSLSAGVPPRLLTGDDDDSTLRSLGVNDRDVVTGTLFMTSEAAAASPPGAAGGPKPNRKRAAGNVLGGSPSAAGIGGVAPRGTEVLDGPSPTANIPKRAKKVGTFKGKKNRLGSSDDRLAVGVGGSGQVEGDTAGGDVPAFRGGVPGLPSEAAVAAIAGGGTGEGLIGRQLTIEDIDGRVARRTALHAARQAVSTAAMLADPGPDGGDDDVGDGGAATRMAADLMRAAEASAARGSAADPTIASLQNAFQAVVQERAMEAEGNRKVSAAVAGSATFQSLADGRLVVRYSAPDVAAGRVGHGGERTEIVQDLPAALLPLVLRVVAADQSPAARQNLAPAAMAVASPRVFWAIVRHGGVGGGDGIGFAEALERLAPGAADWASIAVRERRRPERYSEYVSH</sequence>
<dbReference type="SUPFAM" id="SSF52540">
    <property type="entry name" value="P-loop containing nucleoside triphosphate hydrolases"/>
    <property type="match status" value="1"/>
</dbReference>
<protein>
    <recommendedName>
        <fullName evidence="13">RING-type domain-containing protein</fullName>
    </recommendedName>
</protein>
<keyword evidence="4" id="KW-0378">Hydrolase</keyword>
<feature type="compositionally biased region" description="Basic and acidic residues" evidence="9">
    <location>
        <begin position="350"/>
        <end position="361"/>
    </location>
</feature>
<dbReference type="InterPro" id="IPR050628">
    <property type="entry name" value="SNF2_RAD54_helicase_TF"/>
</dbReference>
<keyword evidence="7" id="KW-0067">ATP-binding</keyword>
<evidence type="ECO:0000256" key="3">
    <source>
        <dbReference type="ARBA" id="ARBA00022771"/>
    </source>
</evidence>
<dbReference type="InterPro" id="IPR027417">
    <property type="entry name" value="P-loop_NTPase"/>
</dbReference>
<dbReference type="InterPro" id="IPR049730">
    <property type="entry name" value="SNF2/RAD54-like_C"/>
</dbReference>
<evidence type="ECO:0000259" key="11">
    <source>
        <dbReference type="PROSITE" id="PS51194"/>
    </source>
</evidence>
<dbReference type="InterPro" id="IPR001841">
    <property type="entry name" value="Znf_RING"/>
</dbReference>
<feature type="compositionally biased region" description="Acidic residues" evidence="9">
    <location>
        <begin position="362"/>
        <end position="383"/>
    </location>
</feature>
<evidence type="ECO:0000256" key="7">
    <source>
        <dbReference type="ARBA" id="ARBA00022840"/>
    </source>
</evidence>
<keyword evidence="5" id="KW-0347">Helicase</keyword>
<reference evidence="12" key="1">
    <citation type="submission" date="2021-01" db="EMBL/GenBank/DDBJ databases">
        <authorList>
            <person name="Corre E."/>
            <person name="Pelletier E."/>
            <person name="Niang G."/>
            <person name="Scheremetjew M."/>
            <person name="Finn R."/>
            <person name="Kale V."/>
            <person name="Holt S."/>
            <person name="Cochrane G."/>
            <person name="Meng A."/>
            <person name="Brown T."/>
            <person name="Cohen L."/>
        </authorList>
    </citation>
    <scope>NUCLEOTIDE SEQUENCE</scope>
    <source>
        <strain evidence="12">CCMP494</strain>
    </source>
</reference>
<evidence type="ECO:0000256" key="2">
    <source>
        <dbReference type="ARBA" id="ARBA00022741"/>
    </source>
</evidence>
<dbReference type="PANTHER" id="PTHR45626:SF14">
    <property type="entry name" value="ATP-DEPENDENT DNA HELICASE (EUROFUNG)"/>
    <property type="match status" value="1"/>
</dbReference>
<evidence type="ECO:0000256" key="1">
    <source>
        <dbReference type="ARBA" id="ARBA00022723"/>
    </source>
</evidence>
<evidence type="ECO:0000313" key="12">
    <source>
        <dbReference type="EMBL" id="CAD8578117.1"/>
    </source>
</evidence>
<dbReference type="CDD" id="cd18793">
    <property type="entry name" value="SF2_C_SNF"/>
    <property type="match status" value="1"/>
</dbReference>
<keyword evidence="3 8" id="KW-0863">Zinc-finger</keyword>
<evidence type="ECO:0008006" key="13">
    <source>
        <dbReference type="Google" id="ProtNLM"/>
    </source>
</evidence>
<proteinExistence type="predicted"/>
<feature type="region of interest" description="Disordered" evidence="9">
    <location>
        <begin position="583"/>
        <end position="611"/>
    </location>
</feature>
<dbReference type="GO" id="GO:0008270">
    <property type="term" value="F:zinc ion binding"/>
    <property type="evidence" value="ECO:0007669"/>
    <property type="project" value="UniProtKB-KW"/>
</dbReference>